<dbReference type="RefSeq" id="WP_007287953.1">
    <property type="nucleotide sequence ID" value="NZ_CABIXZ010000001.1"/>
</dbReference>
<dbReference type="PANTHER" id="PTHR11879:SF22">
    <property type="entry name" value="ASPARTATE AMINOTRANSFERASE, MITOCHONDRIAL"/>
    <property type="match status" value="1"/>
</dbReference>
<dbReference type="GeneID" id="89565684"/>
<evidence type="ECO:0000256" key="3">
    <source>
        <dbReference type="ARBA" id="ARBA00011738"/>
    </source>
</evidence>
<dbReference type="SUPFAM" id="SSF53383">
    <property type="entry name" value="PLP-dependent transferases"/>
    <property type="match status" value="1"/>
</dbReference>
<dbReference type="PANTHER" id="PTHR11879">
    <property type="entry name" value="ASPARTATE AMINOTRANSFERASE"/>
    <property type="match status" value="1"/>
</dbReference>
<evidence type="ECO:0000256" key="5">
    <source>
        <dbReference type="ARBA" id="ARBA00022679"/>
    </source>
</evidence>
<dbReference type="InterPro" id="IPR015424">
    <property type="entry name" value="PyrdxlP-dep_Trfase"/>
</dbReference>
<accession>A0A6N3AJG2</accession>
<dbReference type="GO" id="GO:0030170">
    <property type="term" value="F:pyridoxal phosphate binding"/>
    <property type="evidence" value="ECO:0007669"/>
    <property type="project" value="InterPro"/>
</dbReference>
<keyword evidence="6" id="KW-0663">Pyridoxal phosphate</keyword>
<evidence type="ECO:0000256" key="4">
    <source>
        <dbReference type="ARBA" id="ARBA00022576"/>
    </source>
</evidence>
<proteinExistence type="inferred from homology"/>
<dbReference type="EC" id="2.6.1.1" evidence="8"/>
<evidence type="ECO:0000259" key="7">
    <source>
        <dbReference type="Pfam" id="PF00155"/>
    </source>
</evidence>
<dbReference type="EMBL" id="CACRUE010000022">
    <property type="protein sequence ID" value="VYT89866.1"/>
    <property type="molecule type" value="Genomic_DNA"/>
</dbReference>
<comment type="subunit">
    <text evidence="3">Homodimer.</text>
</comment>
<dbReference type="InterPro" id="IPR015422">
    <property type="entry name" value="PyrdxlP-dep_Trfase_small"/>
</dbReference>
<dbReference type="GO" id="GO:0042802">
    <property type="term" value="F:identical protein binding"/>
    <property type="evidence" value="ECO:0007669"/>
    <property type="project" value="TreeGrafter"/>
</dbReference>
<keyword evidence="5 8" id="KW-0808">Transferase</keyword>
<comment type="cofactor">
    <cofactor evidence="1">
        <name>pyridoxal 5'-phosphate</name>
        <dbReference type="ChEBI" id="CHEBI:597326"/>
    </cofactor>
</comment>
<dbReference type="InterPro" id="IPR000796">
    <property type="entry name" value="Asp_trans"/>
</dbReference>
<organism evidence="8">
    <name type="scientific">Intestinibacter bartlettii</name>
    <dbReference type="NCBI Taxonomy" id="261299"/>
    <lineage>
        <taxon>Bacteria</taxon>
        <taxon>Bacillati</taxon>
        <taxon>Bacillota</taxon>
        <taxon>Clostridia</taxon>
        <taxon>Peptostreptococcales</taxon>
        <taxon>Peptostreptococcaceae</taxon>
        <taxon>Intestinibacter</taxon>
    </lineage>
</organism>
<keyword evidence="4 8" id="KW-0032">Aminotransferase</keyword>
<sequence length="411" mass="45995">MSMVAEHAKWPKENDIIFSLSERAQAAEKELGKDKVINATIGALMDDNGKLIAMKTVYDQLKNLPNEEISAYASIGGQPAYQEAVKKVCFKGNDPEGYIRVVASPGGSGAIKLAMYNYTNENDVVLVSDWYWSPYGIIGEETKRGVENYALFDESGNFNIDSYSEKFTEILNRQGRIFTIINSPGNNPTGYSLSDEDWDKVLDLAKEAAKDKDKKIVFLVDVAYIDFVRDDDASRKFFKKFGNLPSNILTIVAFSMSKGFTAYGMRMGAAIGISSDEDIAEEFYYSLMHSCRANWSNCNRGAMAVLSEIVADDKKYEEYEKEKNSYKDMLLVRANAFVEGAKECGLEILPYRDGFFTSIPCDNPMKACEELAKENLYLVPLKMGLRFAVCAVEESKCKKAPAIIKEVLDRI</sequence>
<feature type="domain" description="Aminotransferase class I/classII large" evidence="7">
    <location>
        <begin position="35"/>
        <end position="400"/>
    </location>
</feature>
<gene>
    <name evidence="8" type="primary">aspC_2</name>
    <name evidence="8" type="ORF">IBLFYP30_01268</name>
</gene>
<protein>
    <submittedName>
        <fullName evidence="8">Aspartate aminotransferase</fullName>
        <ecNumber evidence="8">2.6.1.1</ecNumber>
    </submittedName>
</protein>
<reference evidence="8" key="1">
    <citation type="submission" date="2019-11" db="EMBL/GenBank/DDBJ databases">
        <authorList>
            <person name="Feng L."/>
        </authorList>
    </citation>
    <scope>NUCLEOTIDE SEQUENCE</scope>
    <source>
        <strain evidence="8">IbartlettiiLFYP30</strain>
    </source>
</reference>
<evidence type="ECO:0000256" key="6">
    <source>
        <dbReference type="ARBA" id="ARBA00022898"/>
    </source>
</evidence>
<evidence type="ECO:0000256" key="1">
    <source>
        <dbReference type="ARBA" id="ARBA00001933"/>
    </source>
</evidence>
<evidence type="ECO:0000313" key="8">
    <source>
        <dbReference type="EMBL" id="VYT89866.1"/>
    </source>
</evidence>
<dbReference type="InterPro" id="IPR015421">
    <property type="entry name" value="PyrdxlP-dep_Trfase_major"/>
</dbReference>
<dbReference type="GO" id="GO:0006520">
    <property type="term" value="P:amino acid metabolic process"/>
    <property type="evidence" value="ECO:0007669"/>
    <property type="project" value="InterPro"/>
</dbReference>
<comment type="similarity">
    <text evidence="2">Belongs to the class-I pyridoxal-phosphate-dependent aminotransferase family.</text>
</comment>
<dbReference type="GO" id="GO:0004069">
    <property type="term" value="F:L-aspartate:2-oxoglutarate aminotransferase activity"/>
    <property type="evidence" value="ECO:0007669"/>
    <property type="project" value="UniProtKB-EC"/>
</dbReference>
<dbReference type="CDD" id="cd00609">
    <property type="entry name" value="AAT_like"/>
    <property type="match status" value="1"/>
</dbReference>
<dbReference type="InterPro" id="IPR004839">
    <property type="entry name" value="Aminotransferase_I/II_large"/>
</dbReference>
<name>A0A6N3AJG2_9FIRM</name>
<dbReference type="AlphaFoldDB" id="A0A6N3AJG2"/>
<dbReference type="Gene3D" id="3.40.640.10">
    <property type="entry name" value="Type I PLP-dependent aspartate aminotransferase-like (Major domain)"/>
    <property type="match status" value="1"/>
</dbReference>
<evidence type="ECO:0000256" key="2">
    <source>
        <dbReference type="ARBA" id="ARBA00007441"/>
    </source>
</evidence>
<dbReference type="Pfam" id="PF00155">
    <property type="entry name" value="Aminotran_1_2"/>
    <property type="match status" value="1"/>
</dbReference>
<dbReference type="Gene3D" id="3.90.1150.10">
    <property type="entry name" value="Aspartate Aminotransferase, domain 1"/>
    <property type="match status" value="1"/>
</dbReference>